<feature type="chain" id="PRO_5034943864" description="EMI domain-containing protein" evidence="5">
    <location>
        <begin position="24"/>
        <end position="1088"/>
    </location>
</feature>
<accession>A0A8D3CVS0</accession>
<evidence type="ECO:0000313" key="8">
    <source>
        <dbReference type="Proteomes" id="UP000694558"/>
    </source>
</evidence>
<evidence type="ECO:0000256" key="5">
    <source>
        <dbReference type="SAM" id="SignalP"/>
    </source>
</evidence>
<feature type="region of interest" description="Disordered" evidence="4">
    <location>
        <begin position="198"/>
        <end position="250"/>
    </location>
</feature>
<evidence type="ECO:0000259" key="6">
    <source>
        <dbReference type="PROSITE" id="PS51041"/>
    </source>
</evidence>
<feature type="signal peptide" evidence="5">
    <location>
        <begin position="1"/>
        <end position="23"/>
    </location>
</feature>
<feature type="region of interest" description="Disordered" evidence="4">
    <location>
        <begin position="744"/>
        <end position="808"/>
    </location>
</feature>
<feature type="compositionally biased region" description="Basic and acidic residues" evidence="4">
    <location>
        <begin position="764"/>
        <end position="778"/>
    </location>
</feature>
<feature type="region of interest" description="Disordered" evidence="4">
    <location>
        <begin position="143"/>
        <end position="167"/>
    </location>
</feature>
<feature type="compositionally biased region" description="Acidic residues" evidence="4">
    <location>
        <begin position="28"/>
        <end position="37"/>
    </location>
</feature>
<sequence length="1088" mass="117559">MAAVGELLLVLGLLVSARCEVRARDPEVLEEEEEEELGGGRGGLGVGGVGMEPPPAGEGGSLPPRTGNWCAFVQKRVVTMAVVCGTEKYTIKSRSPCPSGIQDCQLVMYKLSTRPLYTQKQKIITSLQWRCCPGHGGDNCDDAVSDAPLGSGGPGPTGGSQPSERAELRAPDELQLHPGDPDREQNDHQASVPELHDASIPDNQRDATPPPLEPGHAHNIHHMSHRAGNTYDHQHPRHPHHLHQQHQDEVDAAAQHYPEATAVLPAPHMMALVMSQLQPLLQGFNRSLEHLSRQVGDLARDVAQLKGGQRGAELQEQGAEPQGQEAGPQEQEAGPQEQEGTNRDEAAEEYLEAKLDEVFQHISEIRAQMEGQRTDMENGLHSQHAMLHYNLTSFKTDVDVKLKRHQKMLQVSLQAMNATLSELKLEQDQQLEDRPPLTPPPPPPPSDSSPLWEAIERLDNMVVNNTVKVNGLMEDEEVTAGDVQQLRLDVKELEKLINHTARKSQVLFMETGLEVEDAKVAVLRRVEELAGNLTQHRKRLQEADVDIAYLYDALYQNHSAGADCNCKGLTAAVARLQRGVANVTALANENRLALDEVAEGGAEQWTGGDSGWEPAVEAVQRGLQQVKESLVSERSRTGALELSVSHLSGSLSDGLAEVGGLRERDRKVREEMQHLSGSFNSLLKDAIRHSDVLELLLGEEVLEFLEWPVQDQEANSIPALKEQLRRLQERVGGNDLSIATLLGSRTGGREEEPSADQPSSSHLLHHEWRPSDARRSDDGAAAAAARERQMLLRPDGTRPEHGGDGGDLWNLEKVVEELVLKVQRLEEEEPCPCPSSSAAPGGEDAKLQAEVTWLKRGLEEHLRVFKNVFSNADVLAASEATLELDKLWQLVKSRDGKREKKKRGGGGGGGGANHRSRRESSGVLPVPSVESNDSLMFVAGSPRSISGGARHRAPGVSEPTGPLPLGHRHLHGSGGRVLPVRPHLGPEAGPRPRGAEEGGGRSYGRPAATGGGGGGGGGACHRCEPAAAEGRGGGEAGTEGGGVGGVRGQCVCGVAAPPDHLRALWETVMFTKRSNAFTFSNFLLVENH</sequence>
<evidence type="ECO:0000313" key="7">
    <source>
        <dbReference type="Ensembl" id="ENSSMAP00000051378.1"/>
    </source>
</evidence>
<feature type="region of interest" description="Disordered" evidence="4">
    <location>
        <begin position="307"/>
        <end position="345"/>
    </location>
</feature>
<evidence type="ECO:0000256" key="3">
    <source>
        <dbReference type="SAM" id="Coils"/>
    </source>
</evidence>
<reference evidence="7" key="1">
    <citation type="submission" date="2023-05" db="EMBL/GenBank/DDBJ databases">
        <title>High-quality long-read genome of Scophthalmus maximus.</title>
        <authorList>
            <person name="Lien S."/>
            <person name="Martinez P."/>
        </authorList>
    </citation>
    <scope>NUCLEOTIDE SEQUENCE [LARGE SCALE GENOMIC DNA]</scope>
</reference>
<keyword evidence="3" id="KW-0175">Coiled coil</keyword>
<feature type="coiled-coil region" evidence="3">
    <location>
        <begin position="483"/>
        <end position="546"/>
    </location>
</feature>
<proteinExistence type="predicted"/>
<feature type="compositionally biased region" description="Gly residues" evidence="4">
    <location>
        <begin position="1009"/>
        <end position="1019"/>
    </location>
</feature>
<reference evidence="7" key="2">
    <citation type="submission" date="2025-08" db="UniProtKB">
        <authorList>
            <consortium name="Ensembl"/>
        </authorList>
    </citation>
    <scope>IDENTIFICATION</scope>
</reference>
<dbReference type="GeneTree" id="ENSGT01030000234633"/>
<name>A0A8D3CVS0_SCOMX</name>
<dbReference type="Ensembl" id="ENSSMAT00000036182.1">
    <property type="protein sequence ID" value="ENSSMAP00000051378.1"/>
    <property type="gene ID" value="ENSSMAG00000004554.2"/>
</dbReference>
<keyword evidence="2" id="KW-1015">Disulfide bond</keyword>
<gene>
    <name evidence="7" type="primary">mmrn2a</name>
</gene>
<evidence type="ECO:0000256" key="1">
    <source>
        <dbReference type="ARBA" id="ARBA00022729"/>
    </source>
</evidence>
<feature type="compositionally biased region" description="Pro residues" evidence="4">
    <location>
        <begin position="436"/>
        <end position="447"/>
    </location>
</feature>
<feature type="region of interest" description="Disordered" evidence="4">
    <location>
        <begin position="427"/>
        <end position="451"/>
    </location>
</feature>
<feature type="compositionally biased region" description="Basic and acidic residues" evidence="4">
    <location>
        <begin position="785"/>
        <end position="804"/>
    </location>
</feature>
<evidence type="ECO:0000256" key="4">
    <source>
        <dbReference type="SAM" id="MobiDB-lite"/>
    </source>
</evidence>
<feature type="region of interest" description="Disordered" evidence="4">
    <location>
        <begin position="26"/>
        <end position="47"/>
    </location>
</feature>
<dbReference type="PROSITE" id="PS51041">
    <property type="entry name" value="EMI"/>
    <property type="match status" value="1"/>
</dbReference>
<feature type="compositionally biased region" description="Basic residues" evidence="4">
    <location>
        <begin position="235"/>
        <end position="244"/>
    </location>
</feature>
<feature type="compositionally biased region" description="Low complexity" evidence="4">
    <location>
        <begin position="311"/>
        <end position="339"/>
    </location>
</feature>
<protein>
    <recommendedName>
        <fullName evidence="6">EMI domain-containing protein</fullName>
    </recommendedName>
</protein>
<keyword evidence="1 5" id="KW-0732">Signal</keyword>
<feature type="domain" description="EMI" evidence="6">
    <location>
        <begin position="66"/>
        <end position="142"/>
    </location>
</feature>
<dbReference type="InterPro" id="IPR011489">
    <property type="entry name" value="EMI_domain"/>
</dbReference>
<dbReference type="AlphaFoldDB" id="A0A8D3CVS0"/>
<dbReference type="Proteomes" id="UP000694558">
    <property type="component" value="Chromosome 15"/>
</dbReference>
<dbReference type="Pfam" id="PF07546">
    <property type="entry name" value="EMI"/>
    <property type="match status" value="1"/>
</dbReference>
<organism evidence="7 8">
    <name type="scientific">Scophthalmus maximus</name>
    <name type="common">Turbot</name>
    <name type="synonym">Psetta maxima</name>
    <dbReference type="NCBI Taxonomy" id="52904"/>
    <lineage>
        <taxon>Eukaryota</taxon>
        <taxon>Metazoa</taxon>
        <taxon>Chordata</taxon>
        <taxon>Craniata</taxon>
        <taxon>Vertebrata</taxon>
        <taxon>Euteleostomi</taxon>
        <taxon>Actinopterygii</taxon>
        <taxon>Neopterygii</taxon>
        <taxon>Teleostei</taxon>
        <taxon>Neoteleostei</taxon>
        <taxon>Acanthomorphata</taxon>
        <taxon>Carangaria</taxon>
        <taxon>Pleuronectiformes</taxon>
        <taxon>Pleuronectoidei</taxon>
        <taxon>Scophthalmidae</taxon>
        <taxon>Scophthalmus</taxon>
    </lineage>
</organism>
<evidence type="ECO:0000256" key="2">
    <source>
        <dbReference type="ARBA" id="ARBA00023157"/>
    </source>
</evidence>
<feature type="region of interest" description="Disordered" evidence="4">
    <location>
        <begin position="894"/>
        <end position="1019"/>
    </location>
</feature>